<evidence type="ECO:0000313" key="2">
    <source>
        <dbReference type="Proteomes" id="UP000248480"/>
    </source>
</evidence>
<dbReference type="GO" id="GO:0034080">
    <property type="term" value="P:CENP-A containing chromatin assembly"/>
    <property type="evidence" value="ECO:0007669"/>
    <property type="project" value="InterPro"/>
</dbReference>
<dbReference type="GeneID" id="101344509"/>
<keyword evidence="2" id="KW-1185">Reference proteome</keyword>
<dbReference type="Proteomes" id="UP000248480">
    <property type="component" value="Unplaced"/>
</dbReference>
<feature type="region of interest" description="Disordered" evidence="1">
    <location>
        <begin position="25"/>
        <end position="93"/>
    </location>
</feature>
<name>A0A2Y9R441_TRIMA</name>
<feature type="compositionally biased region" description="Basic and acidic residues" evidence="1">
    <location>
        <begin position="62"/>
        <end position="78"/>
    </location>
</feature>
<dbReference type="PANTHER" id="PTHR15581">
    <property type="entry name" value="CENTROMERE PROTEIN R"/>
    <property type="match status" value="1"/>
</dbReference>
<dbReference type="PANTHER" id="PTHR15581:SF0">
    <property type="entry name" value="CENTROMERE PROTEIN R"/>
    <property type="match status" value="1"/>
</dbReference>
<sequence>MQWRQYPLNHEMRAKRSLRLEGLLEENSLGPSKIQRKKSIATYSPTTGTCQMSPFASPTSSKEQEHRNGPSNGKKEKLNNLNSRLTERKEPRTNDNDEFMMLWSKVEKSSEEIMEIMQNLSSIQALKGRKELENLIGISCASSFLQREMQKTKELMRKVTKQRLFEKRSTGLPNKVRKGV</sequence>
<dbReference type="RefSeq" id="XP_023586414.1">
    <property type="nucleotide sequence ID" value="XM_023730646.1"/>
</dbReference>
<gene>
    <name evidence="3" type="primary">ITGB3BP</name>
</gene>
<evidence type="ECO:0000313" key="3">
    <source>
        <dbReference type="RefSeq" id="XP_023586414.1"/>
    </source>
</evidence>
<dbReference type="GO" id="GO:0005654">
    <property type="term" value="C:nucleoplasm"/>
    <property type="evidence" value="ECO:0007669"/>
    <property type="project" value="TreeGrafter"/>
</dbReference>
<dbReference type="GO" id="GO:0006355">
    <property type="term" value="P:regulation of DNA-templated transcription"/>
    <property type="evidence" value="ECO:0007669"/>
    <property type="project" value="InterPro"/>
</dbReference>
<dbReference type="PIRSF" id="PIRSF011860">
    <property type="entry name" value="NRIF3_coact_rcpt"/>
    <property type="match status" value="1"/>
</dbReference>
<feature type="compositionally biased region" description="Polar residues" evidence="1">
    <location>
        <begin position="41"/>
        <end position="61"/>
    </location>
</feature>
<dbReference type="Pfam" id="PF06729">
    <property type="entry name" value="CENP-R"/>
    <property type="match status" value="1"/>
</dbReference>
<evidence type="ECO:0000256" key="1">
    <source>
        <dbReference type="SAM" id="MobiDB-lite"/>
    </source>
</evidence>
<accession>A0A2Y9R441</accession>
<proteinExistence type="predicted"/>
<protein>
    <submittedName>
        <fullName evidence="3">Centromere protein R isoform X2</fullName>
    </submittedName>
</protein>
<dbReference type="AlphaFoldDB" id="A0A2Y9R441"/>
<organism evidence="2 3">
    <name type="scientific">Trichechus manatus latirostris</name>
    <name type="common">Florida manatee</name>
    <dbReference type="NCBI Taxonomy" id="127582"/>
    <lineage>
        <taxon>Eukaryota</taxon>
        <taxon>Metazoa</taxon>
        <taxon>Chordata</taxon>
        <taxon>Craniata</taxon>
        <taxon>Vertebrata</taxon>
        <taxon>Euteleostomi</taxon>
        <taxon>Mammalia</taxon>
        <taxon>Eutheria</taxon>
        <taxon>Afrotheria</taxon>
        <taxon>Sirenia</taxon>
        <taxon>Trichechidae</taxon>
        <taxon>Trichechus</taxon>
    </lineage>
</organism>
<reference evidence="3" key="1">
    <citation type="submission" date="2025-08" db="UniProtKB">
        <authorList>
            <consortium name="RefSeq"/>
        </authorList>
    </citation>
    <scope>IDENTIFICATION</scope>
</reference>
<dbReference type="InterPro" id="IPR009601">
    <property type="entry name" value="CENP-R"/>
</dbReference>
<dbReference type="CTD" id="23421"/>